<keyword evidence="3" id="KW-1185">Reference proteome</keyword>
<accession>A0A3A9K5N4</accession>
<dbReference type="PANTHER" id="PTHR37166:SF1">
    <property type="entry name" value="PROTEIN FLAG"/>
    <property type="match status" value="1"/>
</dbReference>
<dbReference type="InterPro" id="IPR035924">
    <property type="entry name" value="FlaG-like_sf"/>
</dbReference>
<proteinExistence type="predicted"/>
<dbReference type="EMBL" id="PDOE01000002">
    <property type="protein sequence ID" value="RKL68374.1"/>
    <property type="molecule type" value="Genomic_DNA"/>
</dbReference>
<reference evidence="2 3" key="1">
    <citation type="submission" date="2017-10" db="EMBL/GenBank/DDBJ databases">
        <title>Bacillus sp. nov., a halophilic bacterium isolated from a Keqin Lake.</title>
        <authorList>
            <person name="Wang H."/>
        </authorList>
    </citation>
    <scope>NUCLEOTIDE SEQUENCE [LARGE SCALE GENOMIC DNA]</scope>
    <source>
        <strain evidence="2 3">KCTC 13187</strain>
    </source>
</reference>
<dbReference type="OrthoDB" id="9799867at2"/>
<dbReference type="AlphaFoldDB" id="A0A3A9K5N4"/>
<name>A0A3A9K5N4_9BACI</name>
<organism evidence="2 3">
    <name type="scientific">Salipaludibacillus neizhouensis</name>
    <dbReference type="NCBI Taxonomy" id="885475"/>
    <lineage>
        <taxon>Bacteria</taxon>
        <taxon>Bacillati</taxon>
        <taxon>Bacillota</taxon>
        <taxon>Bacilli</taxon>
        <taxon>Bacillales</taxon>
        <taxon>Bacillaceae</taxon>
    </lineage>
</organism>
<evidence type="ECO:0000313" key="3">
    <source>
        <dbReference type="Proteomes" id="UP000281498"/>
    </source>
</evidence>
<gene>
    <name evidence="2" type="ORF">CR203_07810</name>
</gene>
<comment type="caution">
    <text evidence="2">The sequence shown here is derived from an EMBL/GenBank/DDBJ whole genome shotgun (WGS) entry which is preliminary data.</text>
</comment>
<keyword evidence="2" id="KW-0966">Cell projection</keyword>
<feature type="region of interest" description="Disordered" evidence="1">
    <location>
        <begin position="1"/>
        <end position="54"/>
    </location>
</feature>
<evidence type="ECO:0000313" key="2">
    <source>
        <dbReference type="EMBL" id="RKL68374.1"/>
    </source>
</evidence>
<keyword evidence="2" id="KW-0282">Flagellum</keyword>
<dbReference type="RefSeq" id="WP_110938714.1">
    <property type="nucleotide sequence ID" value="NZ_KZ614147.1"/>
</dbReference>
<dbReference type="SUPFAM" id="SSF160214">
    <property type="entry name" value="FlaG-like"/>
    <property type="match status" value="1"/>
</dbReference>
<dbReference type="Proteomes" id="UP000281498">
    <property type="component" value="Unassembled WGS sequence"/>
</dbReference>
<dbReference type="Gene3D" id="3.30.160.170">
    <property type="entry name" value="FlaG-like"/>
    <property type="match status" value="1"/>
</dbReference>
<dbReference type="InterPro" id="IPR005186">
    <property type="entry name" value="FlaG"/>
</dbReference>
<protein>
    <submittedName>
        <fullName evidence="2">Flagellar biosynthesis protein FlaG</fullName>
    </submittedName>
</protein>
<sequence length="129" mass="14576">MEVNSLGRFSANETTSQVRSERSPTQNRDSVDAQGSVDTSSRQAEHESRVKGREWSVKELDSAMEAMNDLVSVKGTSLKFEQHETLNRTMVKVIDKQTEEVVREIPPEKFLDMISSMLEFAGIIIDEKV</sequence>
<keyword evidence="2" id="KW-0969">Cilium</keyword>
<dbReference type="PANTHER" id="PTHR37166">
    <property type="entry name" value="PROTEIN FLAG"/>
    <property type="match status" value="1"/>
</dbReference>
<feature type="compositionally biased region" description="Basic and acidic residues" evidence="1">
    <location>
        <begin position="43"/>
        <end position="54"/>
    </location>
</feature>
<evidence type="ECO:0000256" key="1">
    <source>
        <dbReference type="SAM" id="MobiDB-lite"/>
    </source>
</evidence>
<dbReference type="Pfam" id="PF03646">
    <property type="entry name" value="FlaG"/>
    <property type="match status" value="1"/>
</dbReference>
<feature type="compositionally biased region" description="Polar residues" evidence="1">
    <location>
        <begin position="11"/>
        <end position="28"/>
    </location>
</feature>